<sequence>MYTFDLGTATSRAPFSPHARSNSALEPRLWSQYSPRPLESTEKKTANVKADCKANLSRPAGGGPSAQKPSEFDCSRCSRRGFFWLFLHLGAALAKSIKADRTDDFFSEPKGAIPERLLRRKTIKL</sequence>
<evidence type="ECO:0000313" key="2">
    <source>
        <dbReference type="EMBL" id="NMY07356.1"/>
    </source>
</evidence>
<organism evidence="2 3">
    <name type="scientific">Pseudomonas veronii</name>
    <dbReference type="NCBI Taxonomy" id="76761"/>
    <lineage>
        <taxon>Bacteria</taxon>
        <taxon>Pseudomonadati</taxon>
        <taxon>Pseudomonadota</taxon>
        <taxon>Gammaproteobacteria</taxon>
        <taxon>Pseudomonadales</taxon>
        <taxon>Pseudomonadaceae</taxon>
        <taxon>Pseudomonas</taxon>
    </lineage>
</organism>
<protein>
    <submittedName>
        <fullName evidence="2">Uncharacterized protein</fullName>
    </submittedName>
</protein>
<feature type="compositionally biased region" description="Polar residues" evidence="1">
    <location>
        <begin position="8"/>
        <end position="24"/>
    </location>
</feature>
<dbReference type="EMBL" id="JAAQWG010000003">
    <property type="protein sequence ID" value="NMY07356.1"/>
    <property type="molecule type" value="Genomic_DNA"/>
</dbReference>
<dbReference type="AlphaFoldDB" id="A0A7Y1F6Y5"/>
<name>A0A7Y1F6Y5_PSEVE</name>
<dbReference type="RefSeq" id="WP_169883675.1">
    <property type="nucleotide sequence ID" value="NZ_JAAQWG010000003.1"/>
</dbReference>
<dbReference type="Proteomes" id="UP000537729">
    <property type="component" value="Unassembled WGS sequence"/>
</dbReference>
<feature type="region of interest" description="Disordered" evidence="1">
    <location>
        <begin position="1"/>
        <end position="73"/>
    </location>
</feature>
<gene>
    <name evidence="2" type="ORF">HBO38_02675</name>
</gene>
<evidence type="ECO:0000256" key="1">
    <source>
        <dbReference type="SAM" id="MobiDB-lite"/>
    </source>
</evidence>
<evidence type="ECO:0000313" key="3">
    <source>
        <dbReference type="Proteomes" id="UP000537729"/>
    </source>
</evidence>
<proteinExistence type="predicted"/>
<accession>A0A7Y1F6Y5</accession>
<reference evidence="2 3" key="1">
    <citation type="journal article" date="2020" name="Front. Microbiol.">
        <title>Genetic Organization of the aprX-lipA2 Operon Affects the Proteolytic Potential of Pseudomonas Species in Milk.</title>
        <authorList>
            <person name="Maier C."/>
            <person name="Huptas C."/>
            <person name="von Neubeck M."/>
            <person name="Scherer S."/>
            <person name="Wenning M."/>
            <person name="Lucking G."/>
        </authorList>
    </citation>
    <scope>NUCLEOTIDE SEQUENCE [LARGE SCALE GENOMIC DNA]</scope>
    <source>
        <strain evidence="2 3">DSM 16272</strain>
    </source>
</reference>
<comment type="caution">
    <text evidence="2">The sequence shown here is derived from an EMBL/GenBank/DDBJ whole genome shotgun (WGS) entry which is preliminary data.</text>
</comment>